<dbReference type="EMBL" id="FO818640">
    <property type="protein sequence ID" value="CDM95633.1"/>
    <property type="molecule type" value="Genomic_DNA"/>
</dbReference>
<protein>
    <recommendedName>
        <fullName evidence="3">DUF4160 domain-containing protein</fullName>
    </recommendedName>
</protein>
<dbReference type="Pfam" id="PF13711">
    <property type="entry name" value="DUF4160"/>
    <property type="match status" value="1"/>
</dbReference>
<name>A0A9P1KG74_9CYAN</name>
<proteinExistence type="predicted"/>
<dbReference type="InterPro" id="IPR025427">
    <property type="entry name" value="DUF4160"/>
</dbReference>
<keyword evidence="2" id="KW-1185">Reference proteome</keyword>
<reference evidence="1 2" key="1">
    <citation type="submission" date="2014-02" db="EMBL/GenBank/DDBJ databases">
        <authorList>
            <person name="Genoscope - CEA"/>
        </authorList>
    </citation>
    <scope>NUCLEOTIDE SEQUENCE [LARGE SCALE GENOMIC DNA]</scope>
    <source>
        <strain evidence="1 2">PCC 8005</strain>
    </source>
</reference>
<dbReference type="RefSeq" id="WP_008051414.1">
    <property type="nucleotide sequence ID" value="NZ_FO818640.1"/>
</dbReference>
<dbReference type="Proteomes" id="UP000032946">
    <property type="component" value="Chromosome"/>
</dbReference>
<evidence type="ECO:0008006" key="3">
    <source>
        <dbReference type="Google" id="ProtNLM"/>
    </source>
</evidence>
<evidence type="ECO:0000313" key="2">
    <source>
        <dbReference type="Proteomes" id="UP000032946"/>
    </source>
</evidence>
<organism evidence="1 2">
    <name type="scientific">Limnospira indica PCC 8005</name>
    <dbReference type="NCBI Taxonomy" id="376219"/>
    <lineage>
        <taxon>Bacteria</taxon>
        <taxon>Bacillati</taxon>
        <taxon>Cyanobacteriota</taxon>
        <taxon>Cyanophyceae</taxon>
        <taxon>Oscillatoriophycideae</taxon>
        <taxon>Oscillatoriales</taxon>
        <taxon>Sirenicapillariaceae</taxon>
        <taxon>Limnospira</taxon>
    </lineage>
</organism>
<dbReference type="AlphaFoldDB" id="A0A9P1KG74"/>
<sequence length="80" mass="9501">MPTVLRIGSYRLYFYSHEPNESPHVHIDRDRDSVKFWLSPVSLARNIGFSARELRKIQKIVQDNQEILLEAWYEYFGGES</sequence>
<gene>
    <name evidence="1" type="ORF">ARTHRO_40038</name>
</gene>
<accession>A0A9P1KG74</accession>
<evidence type="ECO:0000313" key="1">
    <source>
        <dbReference type="EMBL" id="CDM95633.1"/>
    </source>
</evidence>